<reference evidence="4" key="2">
    <citation type="submission" date="2012-11" db="EMBL/GenBank/DDBJ databases">
        <authorList>
            <person name="Kuo A."/>
            <person name="Curtis B.A."/>
            <person name="Tanifuji G."/>
            <person name="Burki F."/>
            <person name="Gruber A."/>
            <person name="Irimia M."/>
            <person name="Maruyama S."/>
            <person name="Arias M.C."/>
            <person name="Ball S.G."/>
            <person name="Gile G.H."/>
            <person name="Hirakawa Y."/>
            <person name="Hopkins J.F."/>
            <person name="Rensing S.A."/>
            <person name="Schmutz J."/>
            <person name="Symeonidi A."/>
            <person name="Elias M."/>
            <person name="Eveleigh R.J."/>
            <person name="Herman E.K."/>
            <person name="Klute M.J."/>
            <person name="Nakayama T."/>
            <person name="Obornik M."/>
            <person name="Reyes-Prieto A."/>
            <person name="Armbrust E.V."/>
            <person name="Aves S.J."/>
            <person name="Beiko R.G."/>
            <person name="Coutinho P."/>
            <person name="Dacks J.B."/>
            <person name="Durnford D.G."/>
            <person name="Fast N.M."/>
            <person name="Green B.R."/>
            <person name="Grisdale C."/>
            <person name="Hempe F."/>
            <person name="Henrissat B."/>
            <person name="Hoppner M.P."/>
            <person name="Ishida K.-I."/>
            <person name="Kim E."/>
            <person name="Koreny L."/>
            <person name="Kroth P.G."/>
            <person name="Liu Y."/>
            <person name="Malik S.-B."/>
            <person name="Maier U.G."/>
            <person name="McRose D."/>
            <person name="Mock T."/>
            <person name="Neilson J.A."/>
            <person name="Onodera N.T."/>
            <person name="Poole A.M."/>
            <person name="Pritham E.J."/>
            <person name="Richards T.A."/>
            <person name="Rocap G."/>
            <person name="Roy S.W."/>
            <person name="Sarai C."/>
            <person name="Schaack S."/>
            <person name="Shirato S."/>
            <person name="Slamovits C.H."/>
            <person name="Spencer D.F."/>
            <person name="Suzuki S."/>
            <person name="Worden A.Z."/>
            <person name="Zauner S."/>
            <person name="Barry K."/>
            <person name="Bell C."/>
            <person name="Bharti A.K."/>
            <person name="Crow J.A."/>
            <person name="Grimwood J."/>
            <person name="Kramer R."/>
            <person name="Lindquist E."/>
            <person name="Lucas S."/>
            <person name="Salamov A."/>
            <person name="McFadden G.I."/>
            <person name="Lane C.E."/>
            <person name="Keeling P.J."/>
            <person name="Gray M.W."/>
            <person name="Grigoriev I.V."/>
            <person name="Archibald J.M."/>
        </authorList>
    </citation>
    <scope>NUCLEOTIDE SEQUENCE</scope>
    <source>
        <strain evidence="4">CCMP2712</strain>
    </source>
</reference>
<feature type="transmembrane region" description="Helical" evidence="1">
    <location>
        <begin position="89"/>
        <end position="111"/>
    </location>
</feature>
<dbReference type="EnsemblProtists" id="EKX31749">
    <property type="protein sequence ID" value="EKX31749"/>
    <property type="gene ID" value="GUITHDRAFT_149098"/>
</dbReference>
<feature type="transmembrane region" description="Helical" evidence="1">
    <location>
        <begin position="123"/>
        <end position="144"/>
    </location>
</feature>
<feature type="transmembrane region" description="Helical" evidence="1">
    <location>
        <begin position="404"/>
        <end position="430"/>
    </location>
</feature>
<evidence type="ECO:0000313" key="4">
    <source>
        <dbReference type="Proteomes" id="UP000011087"/>
    </source>
</evidence>
<reference evidence="3" key="3">
    <citation type="submission" date="2015-06" db="UniProtKB">
        <authorList>
            <consortium name="EnsemblProtists"/>
        </authorList>
    </citation>
    <scope>IDENTIFICATION</scope>
</reference>
<evidence type="ECO:0000313" key="3">
    <source>
        <dbReference type="EnsemblProtists" id="EKX31749"/>
    </source>
</evidence>
<dbReference type="GeneID" id="17288464"/>
<protein>
    <submittedName>
        <fullName evidence="2 3">Uncharacterized protein</fullName>
    </submittedName>
</protein>
<keyword evidence="1" id="KW-1133">Transmembrane helix</keyword>
<keyword evidence="1" id="KW-0472">Membrane</keyword>
<reference evidence="2 4" key="1">
    <citation type="journal article" date="2012" name="Nature">
        <title>Algal genomes reveal evolutionary mosaicism and the fate of nucleomorphs.</title>
        <authorList>
            <consortium name="DOE Joint Genome Institute"/>
            <person name="Curtis B.A."/>
            <person name="Tanifuji G."/>
            <person name="Burki F."/>
            <person name="Gruber A."/>
            <person name="Irimia M."/>
            <person name="Maruyama S."/>
            <person name="Arias M.C."/>
            <person name="Ball S.G."/>
            <person name="Gile G.H."/>
            <person name="Hirakawa Y."/>
            <person name="Hopkins J.F."/>
            <person name="Kuo A."/>
            <person name="Rensing S.A."/>
            <person name="Schmutz J."/>
            <person name="Symeonidi A."/>
            <person name="Elias M."/>
            <person name="Eveleigh R.J."/>
            <person name="Herman E.K."/>
            <person name="Klute M.J."/>
            <person name="Nakayama T."/>
            <person name="Obornik M."/>
            <person name="Reyes-Prieto A."/>
            <person name="Armbrust E.V."/>
            <person name="Aves S.J."/>
            <person name="Beiko R.G."/>
            <person name="Coutinho P."/>
            <person name="Dacks J.B."/>
            <person name="Durnford D.G."/>
            <person name="Fast N.M."/>
            <person name="Green B.R."/>
            <person name="Grisdale C.J."/>
            <person name="Hempel F."/>
            <person name="Henrissat B."/>
            <person name="Hoppner M.P."/>
            <person name="Ishida K."/>
            <person name="Kim E."/>
            <person name="Koreny L."/>
            <person name="Kroth P.G."/>
            <person name="Liu Y."/>
            <person name="Malik S.B."/>
            <person name="Maier U.G."/>
            <person name="McRose D."/>
            <person name="Mock T."/>
            <person name="Neilson J.A."/>
            <person name="Onodera N.T."/>
            <person name="Poole A.M."/>
            <person name="Pritham E.J."/>
            <person name="Richards T.A."/>
            <person name="Rocap G."/>
            <person name="Roy S.W."/>
            <person name="Sarai C."/>
            <person name="Schaack S."/>
            <person name="Shirato S."/>
            <person name="Slamovits C.H."/>
            <person name="Spencer D.F."/>
            <person name="Suzuki S."/>
            <person name="Worden A.Z."/>
            <person name="Zauner S."/>
            <person name="Barry K."/>
            <person name="Bell C."/>
            <person name="Bharti A.K."/>
            <person name="Crow J.A."/>
            <person name="Grimwood J."/>
            <person name="Kramer R."/>
            <person name="Lindquist E."/>
            <person name="Lucas S."/>
            <person name="Salamov A."/>
            <person name="McFadden G.I."/>
            <person name="Lane C.E."/>
            <person name="Keeling P.J."/>
            <person name="Gray M.W."/>
            <person name="Grigoriev I.V."/>
            <person name="Archibald J.M."/>
        </authorList>
    </citation>
    <scope>NUCLEOTIDE SEQUENCE</scope>
    <source>
        <strain evidence="2 4">CCMP2712</strain>
    </source>
</reference>
<dbReference type="RefSeq" id="XP_005818729.1">
    <property type="nucleotide sequence ID" value="XM_005818672.1"/>
</dbReference>
<gene>
    <name evidence="2" type="ORF">GUITHDRAFT_149098</name>
</gene>
<evidence type="ECO:0000256" key="1">
    <source>
        <dbReference type="SAM" id="Phobius"/>
    </source>
</evidence>
<dbReference type="EMBL" id="JH993240">
    <property type="protein sequence ID" value="EKX31749.1"/>
    <property type="molecule type" value="Genomic_DNA"/>
</dbReference>
<feature type="transmembrane region" description="Helical" evidence="1">
    <location>
        <begin position="343"/>
        <end position="359"/>
    </location>
</feature>
<name>L1I7A6_GUITC</name>
<dbReference type="PaxDb" id="55529-EKX31749"/>
<feature type="transmembrane region" description="Helical" evidence="1">
    <location>
        <begin position="260"/>
        <end position="282"/>
    </location>
</feature>
<keyword evidence="4" id="KW-1185">Reference proteome</keyword>
<accession>L1I7A6</accession>
<dbReference type="HOGENOM" id="CLU_636878_0_0_1"/>
<feature type="transmembrane region" description="Helical" evidence="1">
    <location>
        <begin position="58"/>
        <end position="77"/>
    </location>
</feature>
<feature type="transmembrane region" description="Helical" evidence="1">
    <location>
        <begin position="29"/>
        <end position="52"/>
    </location>
</feature>
<dbReference type="KEGG" id="gtt:GUITHDRAFT_149098"/>
<keyword evidence="1" id="KW-0812">Transmembrane</keyword>
<organism evidence="2">
    <name type="scientific">Guillardia theta (strain CCMP2712)</name>
    <name type="common">Cryptophyte</name>
    <dbReference type="NCBI Taxonomy" id="905079"/>
    <lineage>
        <taxon>Eukaryota</taxon>
        <taxon>Cryptophyceae</taxon>
        <taxon>Pyrenomonadales</taxon>
        <taxon>Geminigeraceae</taxon>
        <taxon>Guillardia</taxon>
    </lineage>
</organism>
<proteinExistence type="predicted"/>
<dbReference type="AlphaFoldDB" id="L1I7A6"/>
<sequence>MVPVWLRTQITDIKTGLLYYLVKDKVDQLVSHASTVGGYFLLGNAFMLSLYIHPTKVMFLMLLWKLLIALMTLAIKYKFEYIMRSYYDLAIPDIVPYIAILQILYYSLLLMTTDLNNSGNVDIVMFITFDLVGWYLLGMAYNHITCLIKVGSETGYNTFFFYNHCWVHFTLLMYCTLTLMVGYTFLHKTAREAAEIDLLIDESQQYSSYYQSKLDQMYKKMVVSKKSSSNDIDTFEQLKQNMYYYDNLRQGMIDEIVTKYISMFIYSMVYSCLCFNVFMVSVSQTYNKIPYIPNITNDMRGEMQYTEDKPANNCIGNHGNINKVRLWEVAPYLSEYVLYSRRIVTYIIVAVNCIVLALLSDDDMVIQSVLPLFSIGVVYYRTANVRTVSNTMGCFLKPGIYDPSLDVIIMSPAMLIALMAFFYASCGWIFK</sequence>
<evidence type="ECO:0000313" key="2">
    <source>
        <dbReference type="EMBL" id="EKX31749.1"/>
    </source>
</evidence>
<feature type="transmembrane region" description="Helical" evidence="1">
    <location>
        <begin position="165"/>
        <end position="186"/>
    </location>
</feature>
<dbReference type="Proteomes" id="UP000011087">
    <property type="component" value="Unassembled WGS sequence"/>
</dbReference>